<dbReference type="AlphaFoldDB" id="A0A173MDN4"/>
<comment type="catalytic activity">
    <reaction evidence="1">
        <text>ATP + protein L-histidine = ADP + protein N-phospho-L-histidine.</text>
        <dbReference type="EC" id="2.7.13.3"/>
    </reaction>
</comment>
<dbReference type="SUPFAM" id="SSF55874">
    <property type="entry name" value="ATPase domain of HSP90 chaperone/DNA topoisomerase II/histidine kinase"/>
    <property type="match status" value="1"/>
</dbReference>
<evidence type="ECO:0000259" key="8">
    <source>
        <dbReference type="PROSITE" id="PS50109"/>
    </source>
</evidence>
<keyword evidence="10" id="KW-1185">Reference proteome</keyword>
<dbReference type="STRING" id="477680.SAMN05421788_108177"/>
<proteinExistence type="predicted"/>
<keyword evidence="7" id="KW-1133">Transmembrane helix</keyword>
<evidence type="ECO:0000256" key="7">
    <source>
        <dbReference type="SAM" id="Phobius"/>
    </source>
</evidence>
<evidence type="ECO:0000256" key="4">
    <source>
        <dbReference type="ARBA" id="ARBA00022741"/>
    </source>
</evidence>
<evidence type="ECO:0000313" key="10">
    <source>
        <dbReference type="Proteomes" id="UP000186917"/>
    </source>
</evidence>
<dbReference type="InterPro" id="IPR003594">
    <property type="entry name" value="HATPase_dom"/>
</dbReference>
<dbReference type="SMART" id="SM00387">
    <property type="entry name" value="HATPase_c"/>
    <property type="match status" value="1"/>
</dbReference>
<dbReference type="GO" id="GO:0000155">
    <property type="term" value="F:phosphorelay sensor kinase activity"/>
    <property type="evidence" value="ECO:0007669"/>
    <property type="project" value="TreeGrafter"/>
</dbReference>
<feature type="transmembrane region" description="Helical" evidence="7">
    <location>
        <begin position="12"/>
        <end position="31"/>
    </location>
</feature>
<dbReference type="PRINTS" id="PR00344">
    <property type="entry name" value="BCTRLSENSOR"/>
</dbReference>
<evidence type="ECO:0000256" key="6">
    <source>
        <dbReference type="ARBA" id="ARBA00022840"/>
    </source>
</evidence>
<dbReference type="GO" id="GO:0005524">
    <property type="term" value="F:ATP binding"/>
    <property type="evidence" value="ECO:0007669"/>
    <property type="project" value="UniProtKB-KW"/>
</dbReference>
<dbReference type="Pfam" id="PF02518">
    <property type="entry name" value="HATPase_c"/>
    <property type="match status" value="1"/>
</dbReference>
<evidence type="ECO:0000256" key="2">
    <source>
        <dbReference type="ARBA" id="ARBA00012438"/>
    </source>
</evidence>
<keyword evidence="7" id="KW-0472">Membrane</keyword>
<evidence type="ECO:0000256" key="1">
    <source>
        <dbReference type="ARBA" id="ARBA00000085"/>
    </source>
</evidence>
<accession>A0A173MDN4</accession>
<dbReference type="OrthoDB" id="1931120at2"/>
<keyword evidence="4" id="KW-0547">Nucleotide-binding</keyword>
<dbReference type="PANTHER" id="PTHR44936">
    <property type="entry name" value="SENSOR PROTEIN CREC"/>
    <property type="match status" value="1"/>
</dbReference>
<dbReference type="InterPro" id="IPR050980">
    <property type="entry name" value="2C_sensor_his_kinase"/>
</dbReference>
<dbReference type="PANTHER" id="PTHR44936:SF10">
    <property type="entry name" value="SENSOR PROTEIN RSTB"/>
    <property type="match status" value="1"/>
</dbReference>
<name>A0A173MDN4_9BACT</name>
<evidence type="ECO:0000256" key="3">
    <source>
        <dbReference type="ARBA" id="ARBA00022679"/>
    </source>
</evidence>
<dbReference type="Proteomes" id="UP000186917">
    <property type="component" value="Unassembled WGS sequence"/>
</dbReference>
<dbReference type="InterPro" id="IPR005467">
    <property type="entry name" value="His_kinase_dom"/>
</dbReference>
<reference evidence="10" key="1">
    <citation type="submission" date="2017-01" db="EMBL/GenBank/DDBJ databases">
        <authorList>
            <person name="Varghese N."/>
            <person name="Submissions S."/>
        </authorList>
    </citation>
    <scope>NUCLEOTIDE SEQUENCE [LARGE SCALE GENOMIC DNA]</scope>
    <source>
        <strain evidence="10">DSM 21054</strain>
    </source>
</reference>
<dbReference type="KEGG" id="fln:FLA_1687"/>
<sequence>MIQSWLNWKTGLVLMATGIVIAVFFYSQYLSQKLETEERKKVDSWVEAQQTILNSNDGNNLALASKISQENTDIPIIETNEKDSVTGNYLNIDSAAIAANHNYLQQTLQKFRKQHQPIVVVLKEHPYQANKYYYGRSFLQQQIRYYPIVFLLIVALFIALGLLFIQTSYHSRQNQLWAGMAKETAHQLGTPVSSLQGWVAVLKETEAYLPFATEIEKDVNRLQLVTDRFGKIGSTPQLEQKNITEQIAHMVDYMKKRAGNHVSFHFHHPSHDVVTTISPPLFDWVIENLLKNSLDAMEGKGSIEVTLQQQDKKIMIDVTDTGKGIPAKNINKIFQPGFTTRKRGWGLGLTLTRRIIEQYHKGIIYVKWSEPGKGTTFRIVLG</sequence>
<evidence type="ECO:0000256" key="5">
    <source>
        <dbReference type="ARBA" id="ARBA00022777"/>
    </source>
</evidence>
<evidence type="ECO:0000313" key="9">
    <source>
        <dbReference type="EMBL" id="SIT28941.1"/>
    </source>
</evidence>
<dbReference type="InterPro" id="IPR036890">
    <property type="entry name" value="HATPase_C_sf"/>
</dbReference>
<keyword evidence="3" id="KW-0808">Transferase</keyword>
<keyword evidence="6" id="KW-0067">ATP-binding</keyword>
<dbReference type="GO" id="GO:0005886">
    <property type="term" value="C:plasma membrane"/>
    <property type="evidence" value="ECO:0007669"/>
    <property type="project" value="TreeGrafter"/>
</dbReference>
<protein>
    <recommendedName>
        <fullName evidence="2">histidine kinase</fullName>
        <ecNumber evidence="2">2.7.13.3</ecNumber>
    </recommendedName>
</protein>
<gene>
    <name evidence="9" type="ORF">SAMN05421788_108177</name>
</gene>
<dbReference type="EMBL" id="FTOR01000008">
    <property type="protein sequence ID" value="SIT28941.1"/>
    <property type="molecule type" value="Genomic_DNA"/>
</dbReference>
<feature type="domain" description="Histidine kinase" evidence="8">
    <location>
        <begin position="183"/>
        <end position="382"/>
    </location>
</feature>
<dbReference type="RefSeq" id="WP_076381202.1">
    <property type="nucleotide sequence ID" value="NZ_AP017422.1"/>
</dbReference>
<dbReference type="PROSITE" id="PS50109">
    <property type="entry name" value="HIS_KIN"/>
    <property type="match status" value="1"/>
</dbReference>
<keyword evidence="7" id="KW-0812">Transmembrane</keyword>
<dbReference type="Gene3D" id="3.30.565.10">
    <property type="entry name" value="Histidine kinase-like ATPase, C-terminal domain"/>
    <property type="match status" value="1"/>
</dbReference>
<feature type="transmembrane region" description="Helical" evidence="7">
    <location>
        <begin position="145"/>
        <end position="165"/>
    </location>
</feature>
<keyword evidence="5 9" id="KW-0418">Kinase</keyword>
<dbReference type="EC" id="2.7.13.3" evidence="2"/>
<dbReference type="InterPro" id="IPR004358">
    <property type="entry name" value="Sig_transdc_His_kin-like_C"/>
</dbReference>
<organism evidence="9 10">
    <name type="scientific">Filimonas lacunae</name>
    <dbReference type="NCBI Taxonomy" id="477680"/>
    <lineage>
        <taxon>Bacteria</taxon>
        <taxon>Pseudomonadati</taxon>
        <taxon>Bacteroidota</taxon>
        <taxon>Chitinophagia</taxon>
        <taxon>Chitinophagales</taxon>
        <taxon>Chitinophagaceae</taxon>
        <taxon>Filimonas</taxon>
    </lineage>
</organism>